<dbReference type="EMBL" id="CP021356">
    <property type="protein sequence ID" value="AWK76774.1"/>
    <property type="molecule type" value="Genomic_DNA"/>
</dbReference>
<dbReference type="CDD" id="cd02440">
    <property type="entry name" value="AdoMet_MTases"/>
    <property type="match status" value="1"/>
</dbReference>
<evidence type="ECO:0000259" key="1">
    <source>
        <dbReference type="Pfam" id="PF08241"/>
    </source>
</evidence>
<sequence>MRQPGNAKVEKVFDAMARHYDTQMGFFERFVLGPARGWAVAQARGRVLEIAVGTGLNLPLYGPQVESVIGVDLSEGMLDVARRRIADYRLDRVEVRRGDAQALDVPDASVDTVISTFTYCAIPDPLKASEEALRVLVPGGQMVLAEHGPATNRLGLTLMRAVEPLSVRFGTDHLTRDPRPYLDRAGFVIDTVHRSGMGSIGFRILAHKPA</sequence>
<dbReference type="Gene3D" id="3.40.50.150">
    <property type="entry name" value="Vaccinia Virus protein VP39"/>
    <property type="match status" value="1"/>
</dbReference>
<organism evidence="2 3">
    <name type="scientific">Rhodococcus oxybenzonivorans</name>
    <dbReference type="NCBI Taxonomy" id="1990687"/>
    <lineage>
        <taxon>Bacteria</taxon>
        <taxon>Bacillati</taxon>
        <taxon>Actinomycetota</taxon>
        <taxon>Actinomycetes</taxon>
        <taxon>Mycobacteriales</taxon>
        <taxon>Nocardiaceae</taxon>
        <taxon>Rhodococcus</taxon>
    </lineage>
</organism>
<dbReference type="Pfam" id="PF08241">
    <property type="entry name" value="Methyltransf_11"/>
    <property type="match status" value="1"/>
</dbReference>
<keyword evidence="2" id="KW-0614">Plasmid</keyword>
<feature type="domain" description="Methyltransferase type 11" evidence="1">
    <location>
        <begin position="48"/>
        <end position="143"/>
    </location>
</feature>
<dbReference type="PANTHER" id="PTHR45036:SF1">
    <property type="entry name" value="METHYLTRANSFERASE LIKE 7A"/>
    <property type="match status" value="1"/>
</dbReference>
<dbReference type="InterPro" id="IPR029063">
    <property type="entry name" value="SAM-dependent_MTases_sf"/>
</dbReference>
<accession>A0A2S2C7G2</accession>
<dbReference type="GO" id="GO:0008757">
    <property type="term" value="F:S-adenosylmethionine-dependent methyltransferase activity"/>
    <property type="evidence" value="ECO:0007669"/>
    <property type="project" value="InterPro"/>
</dbReference>
<name>A0A2S2C7G2_9NOCA</name>
<evidence type="ECO:0000313" key="3">
    <source>
        <dbReference type="Proteomes" id="UP000245711"/>
    </source>
</evidence>
<geneLocation type="plasmid" evidence="3">
    <name>prb29</name>
</geneLocation>
<dbReference type="OrthoDB" id="65624at2"/>
<keyword evidence="2" id="KW-0489">Methyltransferase</keyword>
<dbReference type="InterPro" id="IPR013216">
    <property type="entry name" value="Methyltransf_11"/>
</dbReference>
<keyword evidence="3" id="KW-1185">Reference proteome</keyword>
<dbReference type="GO" id="GO:0032259">
    <property type="term" value="P:methylation"/>
    <property type="evidence" value="ECO:0007669"/>
    <property type="project" value="UniProtKB-KW"/>
</dbReference>
<protein>
    <submittedName>
        <fullName evidence="2">SAM-dependent methyltransferase</fullName>
    </submittedName>
</protein>
<dbReference type="KEGG" id="roz:CBI38_35705"/>
<dbReference type="PANTHER" id="PTHR45036">
    <property type="entry name" value="METHYLTRANSFERASE LIKE 7B"/>
    <property type="match status" value="1"/>
</dbReference>
<proteinExistence type="predicted"/>
<dbReference type="RefSeq" id="WP_109336189.1">
    <property type="nucleotide sequence ID" value="NZ_CP021356.1"/>
</dbReference>
<reference evidence="2 3" key="1">
    <citation type="submission" date="2017-05" db="EMBL/GenBank/DDBJ databases">
        <title>Isolation of Rhodococcus sp. S2-17 biodegrading of BP-3.</title>
        <authorList>
            <person name="Lee Y."/>
            <person name="Kim K.H."/>
            <person name="Chun B.H."/>
            <person name="Jung H.S."/>
            <person name="Jeon C.O."/>
        </authorList>
    </citation>
    <scope>NUCLEOTIDE SEQUENCE [LARGE SCALE GENOMIC DNA]</scope>
    <source>
        <strain evidence="2 3">S2-17</strain>
        <plasmid evidence="3">prb29</plasmid>
    </source>
</reference>
<dbReference type="AlphaFoldDB" id="A0A2S2C7G2"/>
<gene>
    <name evidence="2" type="ORF">CBI38_35705</name>
</gene>
<evidence type="ECO:0000313" key="2">
    <source>
        <dbReference type="EMBL" id="AWK76774.1"/>
    </source>
</evidence>
<dbReference type="Proteomes" id="UP000245711">
    <property type="component" value="Plasmid pRB29"/>
</dbReference>
<dbReference type="InterPro" id="IPR052356">
    <property type="entry name" value="Thiol_S-MT"/>
</dbReference>
<dbReference type="SUPFAM" id="SSF53335">
    <property type="entry name" value="S-adenosyl-L-methionine-dependent methyltransferases"/>
    <property type="match status" value="1"/>
</dbReference>
<keyword evidence="2" id="KW-0808">Transferase</keyword>